<dbReference type="Pfam" id="PF00462">
    <property type="entry name" value="Glutaredoxin"/>
    <property type="match status" value="1"/>
</dbReference>
<dbReference type="Proteomes" id="UP000218690">
    <property type="component" value="Unassembled WGS sequence"/>
</dbReference>
<dbReference type="InterPro" id="IPR002109">
    <property type="entry name" value="Glutaredoxin"/>
</dbReference>
<organism evidence="2 3">
    <name type="scientific">Corynebacterium accolens</name>
    <dbReference type="NCBI Taxonomy" id="38284"/>
    <lineage>
        <taxon>Bacteria</taxon>
        <taxon>Bacillati</taxon>
        <taxon>Actinomycetota</taxon>
        <taxon>Actinomycetes</taxon>
        <taxon>Mycobacteriales</taxon>
        <taxon>Corynebacteriaceae</taxon>
        <taxon>Corynebacterium</taxon>
    </lineage>
</organism>
<accession>A0A2A4AMM7</accession>
<feature type="domain" description="Glutaredoxin" evidence="1">
    <location>
        <begin position="12"/>
        <end position="69"/>
    </location>
</feature>
<name>A0A2A4AMM7_9CORY</name>
<dbReference type="SUPFAM" id="SSF52833">
    <property type="entry name" value="Thioredoxin-like"/>
    <property type="match status" value="1"/>
</dbReference>
<reference evidence="2 3" key="1">
    <citation type="submission" date="2017-09" db="EMBL/GenBank/DDBJ databases">
        <title>Draft Genome Sequence of Corynebacterium accolens AH4003.</title>
        <authorList>
            <person name="Chen Y."/>
            <person name="Oosthuysen W.F."/>
            <person name="Kelley S."/>
            <person name="Horswill A."/>
        </authorList>
    </citation>
    <scope>NUCLEOTIDE SEQUENCE [LARGE SCALE GENOMIC DNA]</scope>
    <source>
        <strain evidence="2 3">AH4003</strain>
    </source>
</reference>
<dbReference type="Gene3D" id="3.40.30.10">
    <property type="entry name" value="Glutaredoxin"/>
    <property type="match status" value="1"/>
</dbReference>
<dbReference type="InterPro" id="IPR036249">
    <property type="entry name" value="Thioredoxin-like_sf"/>
</dbReference>
<evidence type="ECO:0000259" key="1">
    <source>
        <dbReference type="Pfam" id="PF00462"/>
    </source>
</evidence>
<evidence type="ECO:0000313" key="2">
    <source>
        <dbReference type="EMBL" id="PCC83729.1"/>
    </source>
</evidence>
<sequence length="95" mass="10362">MTVATPETTEHVTIFYADWCPFCAKLLKALNRTETPYALVDVEAEGTEDINEWIKSVNDGNRIVPTVLYSDGTSVTNPAASAVRKKLAELDGSAE</sequence>
<gene>
    <name evidence="2" type="ORF">COM45_01965</name>
</gene>
<dbReference type="PROSITE" id="PS51354">
    <property type="entry name" value="GLUTAREDOXIN_2"/>
    <property type="match status" value="1"/>
</dbReference>
<proteinExistence type="predicted"/>
<protein>
    <submittedName>
        <fullName evidence="2">NrdH-redoxin</fullName>
    </submittedName>
</protein>
<dbReference type="EMBL" id="NWBP01000009">
    <property type="protein sequence ID" value="PCC83729.1"/>
    <property type="molecule type" value="Genomic_DNA"/>
</dbReference>
<evidence type="ECO:0000313" key="3">
    <source>
        <dbReference type="Proteomes" id="UP000218690"/>
    </source>
</evidence>
<dbReference type="AlphaFoldDB" id="A0A2A4AMM7"/>
<comment type="caution">
    <text evidence="2">The sequence shown here is derived from an EMBL/GenBank/DDBJ whole genome shotgun (WGS) entry which is preliminary data.</text>
</comment>